<feature type="transmembrane region" description="Helical" evidence="1">
    <location>
        <begin position="105"/>
        <end position="125"/>
    </location>
</feature>
<evidence type="ECO:0000256" key="1">
    <source>
        <dbReference type="SAM" id="Phobius"/>
    </source>
</evidence>
<evidence type="ECO:0000313" key="2">
    <source>
        <dbReference type="EMBL" id="MFC4874436.1"/>
    </source>
</evidence>
<proteinExistence type="predicted"/>
<dbReference type="EMBL" id="JBHSJJ010000018">
    <property type="protein sequence ID" value="MFC4874436.1"/>
    <property type="molecule type" value="Genomic_DNA"/>
</dbReference>
<protein>
    <submittedName>
        <fullName evidence="2">Uncharacterized protein</fullName>
    </submittedName>
</protein>
<comment type="caution">
    <text evidence="2">The sequence shown here is derived from an EMBL/GenBank/DDBJ whole genome shotgun (WGS) entry which is preliminary data.</text>
</comment>
<keyword evidence="1" id="KW-0812">Transmembrane</keyword>
<feature type="transmembrane region" description="Helical" evidence="1">
    <location>
        <begin position="50"/>
        <end position="78"/>
    </location>
</feature>
<dbReference type="RefSeq" id="WP_377068281.1">
    <property type="nucleotide sequence ID" value="NZ_JBHSJJ010000018.1"/>
</dbReference>
<sequence>METGFIITIISMLLFVVLATYDGIYLHLIKYRLHVHPESKFEHMVHTARAILFPLILYFLYLSDALVFFYIGLAWVFLDILTVAVDAYAEGDSRKFMGGLPRWEYILHLFVNGFHFASIAVFLALKIQIGENQLEIVTDFESISTYPAFEWLIKNLIPGAALMGILHVALNFNQPQQTWDRLLGRFSVLRPARQKEAIK</sequence>
<keyword evidence="1" id="KW-1133">Transmembrane helix</keyword>
<feature type="transmembrane region" description="Helical" evidence="1">
    <location>
        <begin position="6"/>
        <end position="29"/>
    </location>
</feature>
<accession>A0ABV9T7M3</accession>
<reference evidence="3" key="1">
    <citation type="journal article" date="2019" name="Int. J. Syst. Evol. Microbiol.">
        <title>The Global Catalogue of Microorganisms (GCM) 10K type strain sequencing project: providing services to taxonomists for standard genome sequencing and annotation.</title>
        <authorList>
            <consortium name="The Broad Institute Genomics Platform"/>
            <consortium name="The Broad Institute Genome Sequencing Center for Infectious Disease"/>
            <person name="Wu L."/>
            <person name="Ma J."/>
        </authorList>
    </citation>
    <scope>NUCLEOTIDE SEQUENCE [LARGE SCALE GENOMIC DNA]</scope>
    <source>
        <strain evidence="3">CGMCC 4.7466</strain>
    </source>
</reference>
<name>A0ABV9T7M3_9BACT</name>
<evidence type="ECO:0000313" key="3">
    <source>
        <dbReference type="Proteomes" id="UP001595818"/>
    </source>
</evidence>
<keyword evidence="1" id="KW-0472">Membrane</keyword>
<gene>
    <name evidence="2" type="ORF">ACFPFU_22220</name>
</gene>
<organism evidence="2 3">
    <name type="scientific">Negadavirga shengliensis</name>
    <dbReference type="NCBI Taxonomy" id="1389218"/>
    <lineage>
        <taxon>Bacteria</taxon>
        <taxon>Pseudomonadati</taxon>
        <taxon>Bacteroidota</taxon>
        <taxon>Cytophagia</taxon>
        <taxon>Cytophagales</taxon>
        <taxon>Cyclobacteriaceae</taxon>
        <taxon>Negadavirga</taxon>
    </lineage>
</organism>
<dbReference type="Proteomes" id="UP001595818">
    <property type="component" value="Unassembled WGS sequence"/>
</dbReference>
<keyword evidence="3" id="KW-1185">Reference proteome</keyword>